<dbReference type="AlphaFoldDB" id="A0A0J1FKV3"/>
<evidence type="ECO:0000313" key="1">
    <source>
        <dbReference type="EMBL" id="KLU64115.1"/>
    </source>
</evidence>
<dbReference type="STRING" id="476652.DEAC_c39300"/>
<keyword evidence="2" id="KW-1185">Reference proteome</keyword>
<protein>
    <submittedName>
        <fullName evidence="1">Uncharacterized protein</fullName>
    </submittedName>
</protein>
<dbReference type="Proteomes" id="UP000036356">
    <property type="component" value="Unassembled WGS sequence"/>
</dbReference>
<sequence>MWRTNILLTNSRRVFSITDSAPIETKGMDAKKAAEVSKVYTPSAKDITKEQAADKIAAKIVEITGSDLSGYTSVMQLFPIKERDTWFGSFTSADGKTIYSSKIDAVTGEVWSINMFVRAGGGYSEKAGGTCDLSKDLLNNSADVFGYDIEKS</sequence>
<dbReference type="EMBL" id="LDZY01000017">
    <property type="protein sequence ID" value="KLU64115.1"/>
    <property type="molecule type" value="Genomic_DNA"/>
</dbReference>
<proteinExistence type="predicted"/>
<accession>A0A0J1FKV3</accession>
<dbReference type="PATRIC" id="fig|476652.3.peg.4160"/>
<organism evidence="1 2">
    <name type="scientific">Desulfosporosinus acididurans</name>
    <dbReference type="NCBI Taxonomy" id="476652"/>
    <lineage>
        <taxon>Bacteria</taxon>
        <taxon>Bacillati</taxon>
        <taxon>Bacillota</taxon>
        <taxon>Clostridia</taxon>
        <taxon>Eubacteriales</taxon>
        <taxon>Desulfitobacteriaceae</taxon>
        <taxon>Desulfosporosinus</taxon>
    </lineage>
</organism>
<comment type="caution">
    <text evidence="1">The sequence shown here is derived from an EMBL/GenBank/DDBJ whole genome shotgun (WGS) entry which is preliminary data.</text>
</comment>
<gene>
    <name evidence="1" type="ORF">DEAC_c39300</name>
</gene>
<name>A0A0J1FKV3_9FIRM</name>
<reference evidence="1 2" key="1">
    <citation type="submission" date="2015-06" db="EMBL/GenBank/DDBJ databases">
        <title>Draft genome of the moderately acidophilic sulfate reducer Candidatus Desulfosporosinus acididurans strain M1.</title>
        <authorList>
            <person name="Poehlein A."/>
            <person name="Petzsch P."/>
            <person name="Johnson B.D."/>
            <person name="Schloemann M."/>
            <person name="Daniel R."/>
            <person name="Muehling M."/>
        </authorList>
    </citation>
    <scope>NUCLEOTIDE SEQUENCE [LARGE SCALE GENOMIC DNA]</scope>
    <source>
        <strain evidence="1 2">M1</strain>
    </source>
</reference>
<evidence type="ECO:0000313" key="2">
    <source>
        <dbReference type="Proteomes" id="UP000036356"/>
    </source>
</evidence>